<accession>A0A073IWA7</accession>
<keyword evidence="1" id="KW-1133">Transmembrane helix</keyword>
<name>A0A073IWA7_9RHOB</name>
<keyword evidence="3" id="KW-1185">Reference proteome</keyword>
<evidence type="ECO:0000256" key="1">
    <source>
        <dbReference type="SAM" id="Phobius"/>
    </source>
</evidence>
<feature type="transmembrane region" description="Helical" evidence="1">
    <location>
        <begin position="221"/>
        <end position="239"/>
    </location>
</feature>
<proteinExistence type="predicted"/>
<dbReference type="RefSeq" id="WP_025060327.1">
    <property type="nucleotide sequence ID" value="NZ_JASF01000005.1"/>
</dbReference>
<feature type="transmembrane region" description="Helical" evidence="1">
    <location>
        <begin position="7"/>
        <end position="27"/>
    </location>
</feature>
<gene>
    <name evidence="2" type="ORF">DSW25_10710</name>
</gene>
<dbReference type="Proteomes" id="UP000027734">
    <property type="component" value="Unassembled WGS sequence"/>
</dbReference>
<sequence>MNSLKIVLRLNAASCIAFGLAGLFMAVPLAEFLGDPPVGLLQMLGAVLVANGIHLVLSSLRQRLNKWEVLYFSFGDLAWWLGAVFLIATQIWITAPLGVMSLFAVSVAVAILGVAQMWFLALYNNQRSNAEHWRAIKNSYWAMPKWVFIWLCFLNVYFLMSLFYWPNPLAVVVLLGFVATGPLLAAQIAFDGGLRRILGLGHLIPWVPLLVWLIAYDGKHLYQIGLIILLAICLAFDLFDVWRFWRGDRSVFASPAEKGHS</sequence>
<feature type="transmembrane region" description="Helical" evidence="1">
    <location>
        <begin position="99"/>
        <end position="125"/>
    </location>
</feature>
<keyword evidence="1" id="KW-0472">Membrane</keyword>
<evidence type="ECO:0000313" key="3">
    <source>
        <dbReference type="Proteomes" id="UP000027734"/>
    </source>
</evidence>
<reference evidence="2 3" key="1">
    <citation type="submission" date="2014-01" db="EMBL/GenBank/DDBJ databases">
        <title>Sulfitobacter donghicola JCM 14565 Genome Sequencing.</title>
        <authorList>
            <person name="Lai Q."/>
            <person name="Hong Z."/>
        </authorList>
    </citation>
    <scope>NUCLEOTIDE SEQUENCE [LARGE SCALE GENOMIC DNA]</scope>
    <source>
        <strain evidence="2 3">JCM 14565</strain>
    </source>
</reference>
<dbReference type="EMBL" id="JAMC01000003">
    <property type="protein sequence ID" value="KEJ89657.1"/>
    <property type="molecule type" value="Genomic_DNA"/>
</dbReference>
<evidence type="ECO:0000313" key="2">
    <source>
        <dbReference type="EMBL" id="KEJ89657.1"/>
    </source>
</evidence>
<keyword evidence="1" id="KW-0812">Transmembrane</keyword>
<comment type="caution">
    <text evidence="2">The sequence shown here is derived from an EMBL/GenBank/DDBJ whole genome shotgun (WGS) entry which is preliminary data.</text>
</comment>
<feature type="transmembrane region" description="Helical" evidence="1">
    <location>
        <begin position="69"/>
        <end position="93"/>
    </location>
</feature>
<feature type="transmembrane region" description="Helical" evidence="1">
    <location>
        <begin position="171"/>
        <end position="190"/>
    </location>
</feature>
<feature type="transmembrane region" description="Helical" evidence="1">
    <location>
        <begin position="146"/>
        <end position="165"/>
    </location>
</feature>
<dbReference type="AlphaFoldDB" id="A0A073IWA7"/>
<protein>
    <submittedName>
        <fullName evidence="2">Uncharacterized protein</fullName>
    </submittedName>
</protein>
<feature type="transmembrane region" description="Helical" evidence="1">
    <location>
        <begin position="197"/>
        <end position="215"/>
    </location>
</feature>
<feature type="transmembrane region" description="Helical" evidence="1">
    <location>
        <begin position="39"/>
        <end position="57"/>
    </location>
</feature>
<organism evidence="2 3">
    <name type="scientific">Sulfitobacter donghicola DSW-25 = KCTC 12864 = JCM 14565</name>
    <dbReference type="NCBI Taxonomy" id="1300350"/>
    <lineage>
        <taxon>Bacteria</taxon>
        <taxon>Pseudomonadati</taxon>
        <taxon>Pseudomonadota</taxon>
        <taxon>Alphaproteobacteria</taxon>
        <taxon>Rhodobacterales</taxon>
        <taxon>Roseobacteraceae</taxon>
        <taxon>Sulfitobacter</taxon>
    </lineage>
</organism>